<keyword evidence="7" id="KW-1185">Reference proteome</keyword>
<dbReference type="OrthoDB" id="5511599at2759"/>
<feature type="transmembrane region" description="Helical" evidence="5">
    <location>
        <begin position="36"/>
        <end position="60"/>
    </location>
</feature>
<evidence type="ECO:0000313" key="6">
    <source>
        <dbReference type="EMBL" id="PFH50132.1"/>
    </source>
</evidence>
<keyword evidence="2" id="KW-0999">Mitochondrion inner membrane</keyword>
<keyword evidence="5" id="KW-1133">Transmembrane helix</keyword>
<evidence type="ECO:0000256" key="1">
    <source>
        <dbReference type="ARBA" id="ARBA00004273"/>
    </source>
</evidence>
<keyword evidence="4 5" id="KW-0472">Membrane</keyword>
<dbReference type="InterPro" id="IPR039297">
    <property type="entry name" value="COX7a"/>
</dbReference>
<proteinExistence type="predicted"/>
<evidence type="ECO:0000256" key="5">
    <source>
        <dbReference type="SAM" id="Phobius"/>
    </source>
</evidence>
<dbReference type="Proteomes" id="UP000242287">
    <property type="component" value="Unassembled WGS sequence"/>
</dbReference>
<reference evidence="6 7" key="1">
    <citation type="submission" date="2014-02" db="EMBL/GenBank/DDBJ databases">
        <title>Transposable element dynamics among asymbiotic and ectomycorrhizal Amanita fungi.</title>
        <authorList>
            <consortium name="DOE Joint Genome Institute"/>
            <person name="Hess J."/>
            <person name="Skrede I."/>
            <person name="Wolfe B."/>
            <person name="LaButti K."/>
            <person name="Ohm R.A."/>
            <person name="Grigoriev I.V."/>
            <person name="Pringle A."/>
        </authorList>
    </citation>
    <scope>NUCLEOTIDE SEQUENCE [LARGE SCALE GENOMIC DNA]</scope>
    <source>
        <strain evidence="6 7">SKay4041</strain>
    </source>
</reference>
<keyword evidence="3" id="KW-0496">Mitochondrion</keyword>
<evidence type="ECO:0000313" key="7">
    <source>
        <dbReference type="Proteomes" id="UP000242287"/>
    </source>
</evidence>
<evidence type="ECO:0008006" key="8">
    <source>
        <dbReference type="Google" id="ProtNLM"/>
    </source>
</evidence>
<keyword evidence="5" id="KW-0812">Transmembrane</keyword>
<organism evidence="6 7">
    <name type="scientific">Amanita thiersii Skay4041</name>
    <dbReference type="NCBI Taxonomy" id="703135"/>
    <lineage>
        <taxon>Eukaryota</taxon>
        <taxon>Fungi</taxon>
        <taxon>Dikarya</taxon>
        <taxon>Basidiomycota</taxon>
        <taxon>Agaricomycotina</taxon>
        <taxon>Agaricomycetes</taxon>
        <taxon>Agaricomycetidae</taxon>
        <taxon>Agaricales</taxon>
        <taxon>Pluteineae</taxon>
        <taxon>Amanitaceae</taxon>
        <taxon>Amanita</taxon>
    </lineage>
</organism>
<dbReference type="GO" id="GO:0005743">
    <property type="term" value="C:mitochondrial inner membrane"/>
    <property type="evidence" value="ECO:0007669"/>
    <property type="project" value="UniProtKB-SubCell"/>
</dbReference>
<dbReference type="STRING" id="703135.A0A2A9NR18"/>
<accession>A0A2A9NR18</accession>
<comment type="subcellular location">
    <subcellularLocation>
        <location evidence="1">Mitochondrion inner membrane</location>
    </subcellularLocation>
</comment>
<evidence type="ECO:0000256" key="3">
    <source>
        <dbReference type="ARBA" id="ARBA00023128"/>
    </source>
</evidence>
<gene>
    <name evidence="6" type="ORF">AMATHDRAFT_61587</name>
</gene>
<protein>
    <recommendedName>
        <fullName evidence="8">Cytochrome c oxidase assembly factor 3</fullName>
    </recommendedName>
</protein>
<dbReference type="AlphaFoldDB" id="A0A2A9NR18"/>
<evidence type="ECO:0000256" key="2">
    <source>
        <dbReference type="ARBA" id="ARBA00022792"/>
    </source>
</evidence>
<dbReference type="EMBL" id="KZ302010">
    <property type="protein sequence ID" value="PFH50132.1"/>
    <property type="molecule type" value="Genomic_DNA"/>
</dbReference>
<name>A0A2A9NR18_9AGAR</name>
<dbReference type="Pfam" id="PF02238">
    <property type="entry name" value="COX7a"/>
    <property type="match status" value="1"/>
</dbReference>
<sequence>MILNPLYNRPNYVVEKQRAIQSDTRPVMLRLPRSKLYVGSFGALFTVGMFATVYGITSLVKGKQSSE</sequence>
<evidence type="ECO:0000256" key="4">
    <source>
        <dbReference type="ARBA" id="ARBA00023136"/>
    </source>
</evidence>